<dbReference type="PROSITE" id="PS50109">
    <property type="entry name" value="HIS_KIN"/>
    <property type="match status" value="1"/>
</dbReference>
<keyword evidence="10" id="KW-0067">ATP-binding</keyword>
<dbReference type="Gene3D" id="1.10.287.130">
    <property type="match status" value="1"/>
</dbReference>
<dbReference type="KEGG" id="dsf:UWK_00998"/>
<dbReference type="PROSITE" id="PS51257">
    <property type="entry name" value="PROKAR_LIPOPROTEIN"/>
    <property type="match status" value="1"/>
</dbReference>
<evidence type="ECO:0000256" key="4">
    <source>
        <dbReference type="ARBA" id="ARBA00022475"/>
    </source>
</evidence>
<proteinExistence type="predicted"/>
<dbReference type="eggNOG" id="COG3829">
    <property type="taxonomic scope" value="Bacteria"/>
</dbReference>
<dbReference type="InterPro" id="IPR036097">
    <property type="entry name" value="HisK_dim/P_sf"/>
</dbReference>
<evidence type="ECO:0000256" key="14">
    <source>
        <dbReference type="SAM" id="Phobius"/>
    </source>
</evidence>
<dbReference type="CDD" id="cd18773">
    <property type="entry name" value="PDC1_HK_sensor"/>
    <property type="match status" value="1"/>
</dbReference>
<dbReference type="PATRIC" id="fig|1167006.5.peg.1119"/>
<dbReference type="PROSITE" id="PS50885">
    <property type="entry name" value="HAMP"/>
    <property type="match status" value="1"/>
</dbReference>
<dbReference type="Pfam" id="PF00672">
    <property type="entry name" value="HAMP"/>
    <property type="match status" value="1"/>
</dbReference>
<evidence type="ECO:0000259" key="16">
    <source>
        <dbReference type="PROSITE" id="PS50110"/>
    </source>
</evidence>
<dbReference type="Proteomes" id="UP000011721">
    <property type="component" value="Chromosome"/>
</dbReference>
<dbReference type="CDD" id="cd00130">
    <property type="entry name" value="PAS"/>
    <property type="match status" value="1"/>
</dbReference>
<dbReference type="Gene3D" id="6.10.340.10">
    <property type="match status" value="1"/>
</dbReference>
<keyword evidence="6" id="KW-0808">Transferase</keyword>
<dbReference type="InterPro" id="IPR036890">
    <property type="entry name" value="HATPase_C_sf"/>
</dbReference>
<organism evidence="20 21">
    <name type="scientific">Desulfocapsa sulfexigens (strain DSM 10523 / SB164P1)</name>
    <dbReference type="NCBI Taxonomy" id="1167006"/>
    <lineage>
        <taxon>Bacteria</taxon>
        <taxon>Pseudomonadati</taxon>
        <taxon>Thermodesulfobacteriota</taxon>
        <taxon>Desulfobulbia</taxon>
        <taxon>Desulfobulbales</taxon>
        <taxon>Desulfocapsaceae</taxon>
        <taxon>Desulfocapsa</taxon>
    </lineage>
</organism>
<dbReference type="GO" id="GO:0000155">
    <property type="term" value="F:phosphorelay sensor kinase activity"/>
    <property type="evidence" value="ECO:0007669"/>
    <property type="project" value="InterPro"/>
</dbReference>
<dbReference type="SUPFAM" id="SSF103190">
    <property type="entry name" value="Sensory domain-like"/>
    <property type="match status" value="1"/>
</dbReference>
<evidence type="ECO:0000256" key="5">
    <source>
        <dbReference type="ARBA" id="ARBA00022553"/>
    </source>
</evidence>
<evidence type="ECO:0000313" key="20">
    <source>
        <dbReference type="EMBL" id="AGF77572.1"/>
    </source>
</evidence>
<dbReference type="CDD" id="cd00156">
    <property type="entry name" value="REC"/>
    <property type="match status" value="1"/>
</dbReference>
<dbReference type="Pfam" id="PF00512">
    <property type="entry name" value="HisKA"/>
    <property type="match status" value="1"/>
</dbReference>
<dbReference type="SMART" id="SM00091">
    <property type="entry name" value="PAS"/>
    <property type="match status" value="1"/>
</dbReference>
<keyword evidence="7 14" id="KW-0812">Transmembrane</keyword>
<dbReference type="SMART" id="SM00304">
    <property type="entry name" value="HAMP"/>
    <property type="match status" value="1"/>
</dbReference>
<dbReference type="Gene3D" id="3.40.50.2300">
    <property type="match status" value="1"/>
</dbReference>
<dbReference type="RefSeq" id="WP_015403268.1">
    <property type="nucleotide sequence ID" value="NC_020304.1"/>
</dbReference>
<feature type="domain" description="HAMP" evidence="19">
    <location>
        <begin position="315"/>
        <end position="367"/>
    </location>
</feature>
<dbReference type="Pfam" id="PF02518">
    <property type="entry name" value="HATPase_c"/>
    <property type="match status" value="1"/>
</dbReference>
<dbReference type="InterPro" id="IPR003661">
    <property type="entry name" value="HisK_dim/P_dom"/>
</dbReference>
<dbReference type="InterPro" id="IPR003594">
    <property type="entry name" value="HATPase_dom"/>
</dbReference>
<dbReference type="STRING" id="1167006.UWK_00998"/>
<dbReference type="SUPFAM" id="SSF158472">
    <property type="entry name" value="HAMP domain-like"/>
    <property type="match status" value="1"/>
</dbReference>
<evidence type="ECO:0000256" key="7">
    <source>
        <dbReference type="ARBA" id="ARBA00022692"/>
    </source>
</evidence>
<dbReference type="SMART" id="SM00388">
    <property type="entry name" value="HisKA"/>
    <property type="match status" value="1"/>
</dbReference>
<dbReference type="GO" id="GO:0005886">
    <property type="term" value="C:plasma membrane"/>
    <property type="evidence" value="ECO:0007669"/>
    <property type="project" value="UniProtKB-SubCell"/>
</dbReference>
<keyword evidence="11 14" id="KW-1133">Transmembrane helix</keyword>
<evidence type="ECO:0000256" key="11">
    <source>
        <dbReference type="ARBA" id="ARBA00022989"/>
    </source>
</evidence>
<feature type="transmembrane region" description="Helical" evidence="14">
    <location>
        <begin position="291"/>
        <end position="313"/>
    </location>
</feature>
<keyword evidence="12" id="KW-0902">Two-component regulatory system</keyword>
<evidence type="ECO:0000256" key="2">
    <source>
        <dbReference type="ARBA" id="ARBA00004651"/>
    </source>
</evidence>
<dbReference type="PROSITE" id="PS50112">
    <property type="entry name" value="PAS"/>
    <property type="match status" value="1"/>
</dbReference>
<comment type="subcellular location">
    <subcellularLocation>
        <location evidence="2">Cell membrane</location>
        <topology evidence="2">Multi-pass membrane protein</topology>
    </subcellularLocation>
</comment>
<feature type="modified residue" description="4-aspartylphosphate" evidence="13">
    <location>
        <position position="801"/>
    </location>
</feature>
<evidence type="ECO:0000259" key="19">
    <source>
        <dbReference type="PROSITE" id="PS50885"/>
    </source>
</evidence>
<feature type="domain" description="PAC" evidence="18">
    <location>
        <begin position="434"/>
        <end position="486"/>
    </location>
</feature>
<dbReference type="InterPro" id="IPR000700">
    <property type="entry name" value="PAS-assoc_C"/>
</dbReference>
<feature type="domain" description="PAS" evidence="17">
    <location>
        <begin position="368"/>
        <end position="413"/>
    </location>
</feature>
<sequence>MLETKKYGLSISHRLLIAFLSIFIIGCSALTITYYLFSRNSISRYANEAVIRELESINDTFRNTIQKTLIRELRLLSANPLLDEFLISSESTRDINARALERLFLQEIKYVKEIEKIRFVDSRGMERVAVSKQGRIREYRSLREEPFFLEIEASPPGSITQTNLFPDSNDNKLFSIAIHKTDPDIGEFGGAIIVDYNLAEFFAFAKKIMIFEENPVWIFSPSGLVLTKPSNPLQLDPRPFTNHASSKNITIYGLHGGLVATSDLAIINDSPLMQVCISIPEKLLYQDIQQVLRFLAIVFAVSLFLLVIAVFFVSRYLSSPLIMLANAVQKLAKESFSKKIDIHATGEVGFLVDSFNNMANDLRKTTVSKEYVDRIFQAMTNSLIVLDSEGFIESVNSATLSLLGYETNELIGQPFSIITTGTFFTEIHKLATINKQETSYFAKNGHEFPMLFSSSKMYTNQGQFQAFVCQAIDLSDKKQAEQEKKLLEVQLRQSHKMEAIGTLAGGIAHDFNNILMGIIGYAELAELSNVQGKPAVEEIRGIIKGGMRARDLVQQILSFSRKDEHKVGPLIPSPIVKEALKLLRSTIPSSIEIREEIDSEIGAVLADPMKIHQVVMNLCTNAVQAMETGKGTITIILRQLELNEEELLGEPDAQPGLYVELSVNDTGKGIDPAIQERIFDPFFTTKNVGSGTGMGLAVVHGIVKEYGGLIRITSNPETGTSFHVYIPVIDDEEGPPVEDTKTDLPGGSERILIVDDEMIVLEIMQKRLEYLGYEVTACNNGLDAVRMLEEKPNAFDLIITDQTMPHMLGTEMVSKMLTIRPEIPVILCSGYSTSVSEETSKNLGIKLYLQKPVEFEVLSKSIRSVLHS</sequence>
<evidence type="ECO:0000256" key="8">
    <source>
        <dbReference type="ARBA" id="ARBA00022741"/>
    </source>
</evidence>
<feature type="domain" description="Histidine kinase" evidence="15">
    <location>
        <begin position="506"/>
        <end position="730"/>
    </location>
</feature>
<dbReference type="InterPro" id="IPR011006">
    <property type="entry name" value="CheY-like_superfamily"/>
</dbReference>
<accession>M1P7A4</accession>
<dbReference type="NCBIfam" id="TIGR00229">
    <property type="entry name" value="sensory_box"/>
    <property type="match status" value="1"/>
</dbReference>
<dbReference type="SMART" id="SM00086">
    <property type="entry name" value="PAC"/>
    <property type="match status" value="1"/>
</dbReference>
<feature type="domain" description="Response regulatory" evidence="16">
    <location>
        <begin position="750"/>
        <end position="866"/>
    </location>
</feature>
<evidence type="ECO:0000256" key="9">
    <source>
        <dbReference type="ARBA" id="ARBA00022777"/>
    </source>
</evidence>
<dbReference type="PANTHER" id="PTHR43065">
    <property type="entry name" value="SENSOR HISTIDINE KINASE"/>
    <property type="match status" value="1"/>
</dbReference>
<evidence type="ECO:0000256" key="6">
    <source>
        <dbReference type="ARBA" id="ARBA00022679"/>
    </source>
</evidence>
<dbReference type="InterPro" id="IPR001610">
    <property type="entry name" value="PAC"/>
</dbReference>
<dbReference type="PROSITE" id="PS50113">
    <property type="entry name" value="PAC"/>
    <property type="match status" value="1"/>
</dbReference>
<dbReference type="PROSITE" id="PS50110">
    <property type="entry name" value="RESPONSE_REGULATORY"/>
    <property type="match status" value="1"/>
</dbReference>
<dbReference type="Pfam" id="PF13426">
    <property type="entry name" value="PAS_9"/>
    <property type="match status" value="1"/>
</dbReference>
<evidence type="ECO:0000256" key="1">
    <source>
        <dbReference type="ARBA" id="ARBA00000085"/>
    </source>
</evidence>
<evidence type="ECO:0000313" key="21">
    <source>
        <dbReference type="Proteomes" id="UP000011721"/>
    </source>
</evidence>
<evidence type="ECO:0000256" key="3">
    <source>
        <dbReference type="ARBA" id="ARBA00012438"/>
    </source>
</evidence>
<dbReference type="GO" id="GO:0005524">
    <property type="term" value="F:ATP binding"/>
    <property type="evidence" value="ECO:0007669"/>
    <property type="project" value="UniProtKB-KW"/>
</dbReference>
<dbReference type="eggNOG" id="COG2770">
    <property type="taxonomic scope" value="Bacteria"/>
</dbReference>
<dbReference type="InterPro" id="IPR029151">
    <property type="entry name" value="Sensor-like_sf"/>
</dbReference>
<dbReference type="SUPFAM" id="SSF47384">
    <property type="entry name" value="Homodimeric domain of signal transducing histidine kinase"/>
    <property type="match status" value="1"/>
</dbReference>
<dbReference type="SUPFAM" id="SSF55874">
    <property type="entry name" value="ATPase domain of HSP90 chaperone/DNA topoisomerase II/histidine kinase"/>
    <property type="match status" value="1"/>
</dbReference>
<dbReference type="InterPro" id="IPR001789">
    <property type="entry name" value="Sig_transdc_resp-reg_receiver"/>
</dbReference>
<keyword evidence="5 13" id="KW-0597">Phosphoprotein</keyword>
<reference evidence="21" key="1">
    <citation type="journal article" date="2013" name="Stand. Genomic Sci.">
        <title>Complete genome sequence of Desulfocapsa sulfexigens, a marine deltaproteobacterium specialized in disproportionating inorganic sulfur compounds.</title>
        <authorList>
            <person name="Finster K.W."/>
            <person name="Kjeldsen K.U."/>
            <person name="Kube M."/>
            <person name="Reinhardt R."/>
            <person name="Mussmann M."/>
            <person name="Amann R."/>
            <person name="Schreiber L."/>
        </authorList>
    </citation>
    <scope>NUCLEOTIDE SEQUENCE [LARGE SCALE GENOMIC DNA]</scope>
    <source>
        <strain evidence="21">DSM 10523 / SB164P1</strain>
    </source>
</reference>
<evidence type="ECO:0000256" key="12">
    <source>
        <dbReference type="ARBA" id="ARBA00023012"/>
    </source>
</evidence>
<dbReference type="PANTHER" id="PTHR43065:SF42">
    <property type="entry name" value="TWO-COMPONENT SENSOR PPRA"/>
    <property type="match status" value="1"/>
</dbReference>
<dbReference type="SMART" id="SM00448">
    <property type="entry name" value="REC"/>
    <property type="match status" value="1"/>
</dbReference>
<dbReference type="AlphaFoldDB" id="M1P7A4"/>
<evidence type="ECO:0000259" key="15">
    <source>
        <dbReference type="PROSITE" id="PS50109"/>
    </source>
</evidence>
<dbReference type="SUPFAM" id="SSF55785">
    <property type="entry name" value="PYP-like sensor domain (PAS domain)"/>
    <property type="match status" value="1"/>
</dbReference>
<dbReference type="InterPro" id="IPR000014">
    <property type="entry name" value="PAS"/>
</dbReference>
<dbReference type="Gene3D" id="3.30.450.20">
    <property type="entry name" value="PAS domain"/>
    <property type="match status" value="1"/>
</dbReference>
<keyword evidence="21" id="KW-1185">Reference proteome</keyword>
<evidence type="ECO:0000259" key="18">
    <source>
        <dbReference type="PROSITE" id="PS50113"/>
    </source>
</evidence>
<comment type="catalytic activity">
    <reaction evidence="1">
        <text>ATP + protein L-histidine = ADP + protein N-phospho-L-histidine.</text>
        <dbReference type="EC" id="2.7.13.3"/>
    </reaction>
</comment>
<dbReference type="Gene3D" id="3.30.565.10">
    <property type="entry name" value="Histidine kinase-like ATPase, C-terminal domain"/>
    <property type="match status" value="1"/>
</dbReference>
<dbReference type="Pfam" id="PF00072">
    <property type="entry name" value="Response_reg"/>
    <property type="match status" value="1"/>
</dbReference>
<dbReference type="OrthoDB" id="5413377at2"/>
<keyword evidence="8" id="KW-0547">Nucleotide-binding</keyword>
<dbReference type="eggNOG" id="COG4191">
    <property type="taxonomic scope" value="Bacteria"/>
</dbReference>
<dbReference type="EC" id="2.7.13.3" evidence="3"/>
<dbReference type="PRINTS" id="PR00344">
    <property type="entry name" value="BCTRLSENSOR"/>
</dbReference>
<gene>
    <name evidence="20" type="ordered locus">UWK_00998</name>
</gene>
<dbReference type="SMART" id="SM00387">
    <property type="entry name" value="HATPase_c"/>
    <property type="match status" value="1"/>
</dbReference>
<evidence type="ECO:0000256" key="13">
    <source>
        <dbReference type="PROSITE-ProRule" id="PRU00169"/>
    </source>
</evidence>
<dbReference type="InterPro" id="IPR005467">
    <property type="entry name" value="His_kinase_dom"/>
</dbReference>
<name>M1P7A4_DESSD</name>
<feature type="transmembrane region" description="Helical" evidence="14">
    <location>
        <begin position="15"/>
        <end position="37"/>
    </location>
</feature>
<evidence type="ECO:0000256" key="10">
    <source>
        <dbReference type="ARBA" id="ARBA00022840"/>
    </source>
</evidence>
<dbReference type="InterPro" id="IPR003660">
    <property type="entry name" value="HAMP_dom"/>
</dbReference>
<keyword evidence="14" id="KW-0472">Membrane</keyword>
<dbReference type="InterPro" id="IPR035965">
    <property type="entry name" value="PAS-like_dom_sf"/>
</dbReference>
<protein>
    <recommendedName>
        <fullName evidence="3">histidine kinase</fullName>
        <ecNumber evidence="3">2.7.13.3</ecNumber>
    </recommendedName>
</protein>
<dbReference type="CDD" id="cd00082">
    <property type="entry name" value="HisKA"/>
    <property type="match status" value="1"/>
</dbReference>
<keyword evidence="4" id="KW-1003">Cell membrane</keyword>
<dbReference type="EMBL" id="CP003985">
    <property type="protein sequence ID" value="AGF77572.1"/>
    <property type="molecule type" value="Genomic_DNA"/>
</dbReference>
<dbReference type="SUPFAM" id="SSF52172">
    <property type="entry name" value="CheY-like"/>
    <property type="match status" value="1"/>
</dbReference>
<dbReference type="eggNOG" id="COG0745">
    <property type="taxonomic scope" value="Bacteria"/>
</dbReference>
<dbReference type="CDD" id="cd06225">
    <property type="entry name" value="HAMP"/>
    <property type="match status" value="1"/>
</dbReference>
<dbReference type="InterPro" id="IPR004358">
    <property type="entry name" value="Sig_transdc_His_kin-like_C"/>
</dbReference>
<dbReference type="HOGENOM" id="CLU_000445_114_21_7"/>
<keyword evidence="9" id="KW-0418">Kinase</keyword>
<evidence type="ECO:0000259" key="17">
    <source>
        <dbReference type="PROSITE" id="PS50112"/>
    </source>
</evidence>